<dbReference type="Pfam" id="PF20463">
    <property type="entry name" value="PDH_C"/>
    <property type="match status" value="1"/>
</dbReference>
<feature type="domain" description="Prephenate/arogenate dehydrogenase" evidence="2">
    <location>
        <begin position="24"/>
        <end position="257"/>
    </location>
</feature>
<dbReference type="Proteomes" id="UP000005324">
    <property type="component" value="Unassembled WGS sequence"/>
</dbReference>
<dbReference type="InterPro" id="IPR003099">
    <property type="entry name" value="Prephen_DH"/>
</dbReference>
<dbReference type="GO" id="GO:0006571">
    <property type="term" value="P:tyrosine biosynthetic process"/>
    <property type="evidence" value="ECO:0007669"/>
    <property type="project" value="InterPro"/>
</dbReference>
<keyword evidence="4" id="KW-1185">Reference proteome</keyword>
<gene>
    <name evidence="3" type="primary">tyrA2</name>
    <name evidence="3" type="ORF">HMPREF0731_0118</name>
</gene>
<evidence type="ECO:0000256" key="1">
    <source>
        <dbReference type="ARBA" id="ARBA00023002"/>
    </source>
</evidence>
<sequence>MALPAAVQALRVTMPLPAFPATAPRMGLIGLGAFGAFCRPHLEKLGPVLGHDPAQPGGASLAEAARQPVVILAVPVARLAEVARAIAPHLRPGALVVEVCSIKTRPLALLREALPEHVELLGTHPLFGPQSGRDGIEGLRLVACPGGGARARLALRMLRRLGLQLVTMTPEEHDRQMAWVQGLTHLVARLVSGLEMPDLPHTTPSFELLMRATGQVSQDSEALFRTITEDNPYVAEVKAQLLARAEALLASDVKLAA</sequence>
<evidence type="ECO:0000313" key="4">
    <source>
        <dbReference type="Proteomes" id="UP000005324"/>
    </source>
</evidence>
<dbReference type="EMBL" id="ADVL01000030">
    <property type="protein sequence ID" value="EFH13657.1"/>
    <property type="molecule type" value="Genomic_DNA"/>
</dbReference>
<evidence type="ECO:0000259" key="2">
    <source>
        <dbReference type="PROSITE" id="PS51176"/>
    </source>
</evidence>
<dbReference type="PANTHER" id="PTHR21363">
    <property type="entry name" value="PREPHENATE DEHYDROGENASE"/>
    <property type="match status" value="1"/>
</dbReference>
<comment type="caution">
    <text evidence="3">The sequence shown here is derived from an EMBL/GenBank/DDBJ whole genome shotgun (WGS) entry which is preliminary data.</text>
</comment>
<dbReference type="InterPro" id="IPR046826">
    <property type="entry name" value="PDH_N"/>
</dbReference>
<name>D5RGA9_9PROT</name>
<dbReference type="InterPro" id="IPR036291">
    <property type="entry name" value="NAD(P)-bd_dom_sf"/>
</dbReference>
<dbReference type="AlphaFoldDB" id="D5RGA9"/>
<organism evidence="3 4">
    <name type="scientific">Pseudoroseomonas cervicalis ATCC 49957</name>
    <dbReference type="NCBI Taxonomy" id="525371"/>
    <lineage>
        <taxon>Bacteria</taxon>
        <taxon>Pseudomonadati</taxon>
        <taxon>Pseudomonadota</taxon>
        <taxon>Alphaproteobacteria</taxon>
        <taxon>Acetobacterales</taxon>
        <taxon>Roseomonadaceae</taxon>
        <taxon>Roseomonas</taxon>
    </lineage>
</organism>
<keyword evidence="1 3" id="KW-0560">Oxidoreductase</keyword>
<evidence type="ECO:0000313" key="3">
    <source>
        <dbReference type="EMBL" id="EFH13657.1"/>
    </source>
</evidence>
<dbReference type="EC" id="1.3.1.12" evidence="3"/>
<dbReference type="InterPro" id="IPR008927">
    <property type="entry name" value="6-PGluconate_DH-like_C_sf"/>
</dbReference>
<dbReference type="GO" id="GO:0008977">
    <property type="term" value="F:prephenate dehydrogenase (NAD+) activity"/>
    <property type="evidence" value="ECO:0007669"/>
    <property type="project" value="UniProtKB-EC"/>
</dbReference>
<dbReference type="PANTHER" id="PTHR21363:SF0">
    <property type="entry name" value="PREPHENATE DEHYDROGENASE [NADP(+)]"/>
    <property type="match status" value="1"/>
</dbReference>
<dbReference type="GO" id="GO:0004665">
    <property type="term" value="F:prephenate dehydrogenase (NADP+) activity"/>
    <property type="evidence" value="ECO:0007669"/>
    <property type="project" value="InterPro"/>
</dbReference>
<dbReference type="Pfam" id="PF02153">
    <property type="entry name" value="PDH_N"/>
    <property type="match status" value="1"/>
</dbReference>
<dbReference type="SUPFAM" id="SSF48179">
    <property type="entry name" value="6-phosphogluconate dehydrogenase C-terminal domain-like"/>
    <property type="match status" value="1"/>
</dbReference>
<dbReference type="Gene3D" id="3.40.50.720">
    <property type="entry name" value="NAD(P)-binding Rossmann-like Domain"/>
    <property type="match status" value="1"/>
</dbReference>
<dbReference type="InterPro" id="IPR046825">
    <property type="entry name" value="PDH_C"/>
</dbReference>
<accession>D5RGA9</accession>
<protein>
    <submittedName>
        <fullName evidence="3">Prephenate dehydrogenase</fullName>
        <ecNumber evidence="3">1.3.1.12</ecNumber>
    </submittedName>
</protein>
<dbReference type="PROSITE" id="PS51176">
    <property type="entry name" value="PDH_ADH"/>
    <property type="match status" value="1"/>
</dbReference>
<proteinExistence type="predicted"/>
<dbReference type="InterPro" id="IPR050812">
    <property type="entry name" value="Preph/Arog_dehydrog"/>
</dbReference>
<dbReference type="HOGENOM" id="CLU_036672_3_0_5"/>
<dbReference type="SUPFAM" id="SSF51735">
    <property type="entry name" value="NAD(P)-binding Rossmann-fold domains"/>
    <property type="match status" value="1"/>
</dbReference>
<dbReference type="GO" id="GO:0070403">
    <property type="term" value="F:NAD+ binding"/>
    <property type="evidence" value="ECO:0007669"/>
    <property type="project" value="InterPro"/>
</dbReference>
<dbReference type="OrthoDB" id="9800497at2"/>
<reference evidence="3 4" key="1">
    <citation type="submission" date="2010-04" db="EMBL/GenBank/DDBJ databases">
        <authorList>
            <person name="Qin X."/>
            <person name="Bachman B."/>
            <person name="Battles P."/>
            <person name="Bell A."/>
            <person name="Bess C."/>
            <person name="Bickham C."/>
            <person name="Chaboub L."/>
            <person name="Chen D."/>
            <person name="Coyle M."/>
            <person name="Deiros D.R."/>
            <person name="Dinh H."/>
            <person name="Forbes L."/>
            <person name="Fowler G."/>
            <person name="Francisco L."/>
            <person name="Fu Q."/>
            <person name="Gubbala S."/>
            <person name="Hale W."/>
            <person name="Han Y."/>
            <person name="Hemphill L."/>
            <person name="Highlander S.K."/>
            <person name="Hirani K."/>
            <person name="Hogues M."/>
            <person name="Jackson L."/>
            <person name="Jakkamsetti A."/>
            <person name="Javaid M."/>
            <person name="Jiang H."/>
            <person name="Korchina V."/>
            <person name="Kovar C."/>
            <person name="Lara F."/>
            <person name="Lee S."/>
            <person name="Mata R."/>
            <person name="Mathew T."/>
            <person name="Moen C."/>
            <person name="Morales K."/>
            <person name="Munidasa M."/>
            <person name="Nazareth L."/>
            <person name="Ngo R."/>
            <person name="Nguyen L."/>
            <person name="Okwuonu G."/>
            <person name="Ongeri F."/>
            <person name="Patil S."/>
            <person name="Petrosino J."/>
            <person name="Pham C."/>
            <person name="Pham P."/>
            <person name="Pu L.-L."/>
            <person name="Puazo M."/>
            <person name="Raj R."/>
            <person name="Reid J."/>
            <person name="Rouhana J."/>
            <person name="Saada N."/>
            <person name="Shang Y."/>
            <person name="Simmons D."/>
            <person name="Thornton R."/>
            <person name="Warren J."/>
            <person name="Weissenberger G."/>
            <person name="Zhang J."/>
            <person name="Zhang L."/>
            <person name="Zhou C."/>
            <person name="Zhu D."/>
            <person name="Muzny D."/>
            <person name="Worley K."/>
            <person name="Gibbs R."/>
        </authorList>
    </citation>
    <scope>NUCLEOTIDE SEQUENCE [LARGE SCALE GENOMIC DNA]</scope>
    <source>
        <strain evidence="3 4">ATCC 49957</strain>
    </source>
</reference>